<evidence type="ECO:0000313" key="2">
    <source>
        <dbReference type="EMBL" id="KAF5381698.1"/>
    </source>
</evidence>
<keyword evidence="3" id="KW-1185">Reference proteome</keyword>
<feature type="compositionally biased region" description="Polar residues" evidence="1">
    <location>
        <begin position="56"/>
        <end position="92"/>
    </location>
</feature>
<reference evidence="2 3" key="1">
    <citation type="journal article" date="2020" name="ISME J.">
        <title>Uncovering the hidden diversity of litter-decomposition mechanisms in mushroom-forming fungi.</title>
        <authorList>
            <person name="Floudas D."/>
            <person name="Bentzer J."/>
            <person name="Ahren D."/>
            <person name="Johansson T."/>
            <person name="Persson P."/>
            <person name="Tunlid A."/>
        </authorList>
    </citation>
    <scope>NUCLEOTIDE SEQUENCE [LARGE SCALE GENOMIC DNA]</scope>
    <source>
        <strain evidence="2 3">CBS 661.87</strain>
    </source>
</reference>
<evidence type="ECO:0000313" key="3">
    <source>
        <dbReference type="Proteomes" id="UP000565441"/>
    </source>
</evidence>
<dbReference type="AlphaFoldDB" id="A0A8H5M5K3"/>
<dbReference type="Proteomes" id="UP000565441">
    <property type="component" value="Unassembled WGS sequence"/>
</dbReference>
<protein>
    <submittedName>
        <fullName evidence="2">Uncharacterized protein</fullName>
    </submittedName>
</protein>
<organism evidence="2 3">
    <name type="scientific">Tricholomella constricta</name>
    <dbReference type="NCBI Taxonomy" id="117010"/>
    <lineage>
        <taxon>Eukaryota</taxon>
        <taxon>Fungi</taxon>
        <taxon>Dikarya</taxon>
        <taxon>Basidiomycota</taxon>
        <taxon>Agaricomycotina</taxon>
        <taxon>Agaricomycetes</taxon>
        <taxon>Agaricomycetidae</taxon>
        <taxon>Agaricales</taxon>
        <taxon>Tricholomatineae</taxon>
        <taxon>Lyophyllaceae</taxon>
        <taxon>Tricholomella</taxon>
    </lineage>
</organism>
<name>A0A8H5M5K3_9AGAR</name>
<accession>A0A8H5M5K3</accession>
<evidence type="ECO:0000256" key="1">
    <source>
        <dbReference type="SAM" id="MobiDB-lite"/>
    </source>
</evidence>
<dbReference type="OrthoDB" id="3001418at2759"/>
<dbReference type="EMBL" id="JAACJP010000010">
    <property type="protein sequence ID" value="KAF5381698.1"/>
    <property type="molecule type" value="Genomic_DNA"/>
</dbReference>
<feature type="region of interest" description="Disordered" evidence="1">
    <location>
        <begin position="1"/>
        <end position="96"/>
    </location>
</feature>
<gene>
    <name evidence="2" type="ORF">D9615_005609</name>
</gene>
<comment type="caution">
    <text evidence="2">The sequence shown here is derived from an EMBL/GenBank/DDBJ whole genome shotgun (WGS) entry which is preliminary data.</text>
</comment>
<sequence>MVLNLRRLSGRSSRDRTSQDFAGFGTASPTDGSSPLAIDTNVSPFEPSENKRWSRRTSSSSHNLLAQAPSASRESLTTGADDSLCTESSGSTVPGPGVLTGRVIKALGNIAVLQIDNMLIRRRMSVYRNIFPHGRRVDETEDDGREMYSEILEFTRPGVYPAAVRKEALELLMIQINIRETHQLMRALNDNFDYEDLRAFLFQIVDYDTQANQQSSSPIFAEQEANFASSIPLAFFIFRLSFSPKKSHRVAVDSFLLAMCAKKSLLADHLLRIFKFGQDSDYLDSLYECAPEERQTLWKVLGFLRRGEIPYLEERLRSRTGRIDEVLKQQTSSYQKYLPSVCFDLVEFSRNGLDHLIDDVRVWAFSRIFTFLARGGEFWDVLISTLGKVPHGDQYRIMSRILYCTLPALNLSPGTSDQQLVDAYRQAFWDHECLESHEELEAHIFGHFFRFVIQAFSRQGSLRAALMLDQNFLSIIVLCLSPPQVPSTSAELLRLITENPVTR</sequence>
<proteinExistence type="predicted"/>
<feature type="compositionally biased region" description="Low complexity" evidence="1">
    <location>
        <begin position="1"/>
        <end position="11"/>
    </location>
</feature>